<proteinExistence type="predicted"/>
<comment type="caution">
    <text evidence="1">The sequence shown here is derived from an EMBL/GenBank/DDBJ whole genome shotgun (WGS) entry which is preliminary data.</text>
</comment>
<evidence type="ECO:0000313" key="1">
    <source>
        <dbReference type="EMBL" id="RHZ68365.1"/>
    </source>
</evidence>
<dbReference type="OrthoDB" id="2343567at2759"/>
<dbReference type="InterPro" id="IPR032675">
    <property type="entry name" value="LRR_dom_sf"/>
</dbReference>
<evidence type="ECO:0008006" key="3">
    <source>
        <dbReference type="Google" id="ProtNLM"/>
    </source>
</evidence>
<evidence type="ECO:0000313" key="2">
    <source>
        <dbReference type="Proteomes" id="UP000266861"/>
    </source>
</evidence>
<dbReference type="InterPro" id="IPR036047">
    <property type="entry name" value="F-box-like_dom_sf"/>
</dbReference>
<dbReference type="Proteomes" id="UP000266861">
    <property type="component" value="Unassembled WGS sequence"/>
</dbReference>
<dbReference type="AlphaFoldDB" id="A0A397HYS2"/>
<organism evidence="1 2">
    <name type="scientific">Diversispora epigaea</name>
    <dbReference type="NCBI Taxonomy" id="1348612"/>
    <lineage>
        <taxon>Eukaryota</taxon>
        <taxon>Fungi</taxon>
        <taxon>Fungi incertae sedis</taxon>
        <taxon>Mucoromycota</taxon>
        <taxon>Glomeromycotina</taxon>
        <taxon>Glomeromycetes</taxon>
        <taxon>Diversisporales</taxon>
        <taxon>Diversisporaceae</taxon>
        <taxon>Diversispora</taxon>
    </lineage>
</organism>
<dbReference type="SUPFAM" id="SSF81383">
    <property type="entry name" value="F-box domain"/>
    <property type="match status" value="1"/>
</dbReference>
<reference evidence="1 2" key="1">
    <citation type="submission" date="2018-08" db="EMBL/GenBank/DDBJ databases">
        <title>Genome and evolution of the arbuscular mycorrhizal fungus Diversispora epigaea (formerly Glomus versiforme) and its bacterial endosymbionts.</title>
        <authorList>
            <person name="Sun X."/>
            <person name="Fei Z."/>
            <person name="Harrison M."/>
        </authorList>
    </citation>
    <scope>NUCLEOTIDE SEQUENCE [LARGE SCALE GENOMIC DNA]</scope>
    <source>
        <strain evidence="1 2">IT104</strain>
    </source>
</reference>
<accession>A0A397HYS2</accession>
<protein>
    <recommendedName>
        <fullName evidence="3">F-box domain-containing protein</fullName>
    </recommendedName>
</protein>
<keyword evidence="2" id="KW-1185">Reference proteome</keyword>
<gene>
    <name evidence="1" type="ORF">Glove_295g38</name>
</gene>
<name>A0A397HYS2_9GLOM</name>
<dbReference type="SUPFAM" id="SSF52047">
    <property type="entry name" value="RNI-like"/>
    <property type="match status" value="1"/>
</dbReference>
<sequence>MTPPLPADCLDGILQHLHDDAGSLYSCMLVNRLWCKSVVPILWSNPWQSRQLLIDSTPRPFIVRTLLSCLSEESKQIFKKNGIEFSTQISRYPLFDYIGYCQYLSPSIIDIVKRETVGNSNESDLPRAYRETLVEQEFYKMFMSRTYLKSLVLPKIPLSYCPGANVCLEKLRELKCHTDRSPELYYGLAQISRNILRLNIYPCDEDNEGLIALIKLQNGLQSLVLKSSENLVSECPRMGFALKTQAHSLKYIKIRKSLCISPTILSSFVNLRILQLDLTTRIHNMEQFANIYLPKLEILDIFRDENTPFSIYIRFIENVSQRIQRIYWESISLPTNSLEIRKYLQVLSLSSATLKFITIWWDEDCMDILYHLLISCPKLEAIRICCPIEEELSNKGNKIFEILKKAAPRNLSILNLHIKWAYSDIVLQDFLESWRDKNQISLYLPYEIKLLVNCDVIIRRYREEGVLKDFQYVEDTLYNVYSLRDLWNHNI</sequence>
<dbReference type="EMBL" id="PQFF01000269">
    <property type="protein sequence ID" value="RHZ68365.1"/>
    <property type="molecule type" value="Genomic_DNA"/>
</dbReference>
<dbReference type="Gene3D" id="3.80.10.10">
    <property type="entry name" value="Ribonuclease Inhibitor"/>
    <property type="match status" value="1"/>
</dbReference>